<accession>A0A8T0I963</accession>
<feature type="compositionally biased region" description="Low complexity" evidence="2">
    <location>
        <begin position="81"/>
        <end position="101"/>
    </location>
</feature>
<keyword evidence="5" id="KW-1185">Reference proteome</keyword>
<feature type="compositionally biased region" description="Gly residues" evidence="2">
    <location>
        <begin position="146"/>
        <end position="157"/>
    </location>
</feature>
<feature type="compositionally biased region" description="Polar residues" evidence="2">
    <location>
        <begin position="109"/>
        <end position="121"/>
    </location>
</feature>
<evidence type="ECO:0000259" key="3">
    <source>
        <dbReference type="Pfam" id="PF05030"/>
    </source>
</evidence>
<organism evidence="4 5">
    <name type="scientific">Ceratodon purpureus</name>
    <name type="common">Fire moss</name>
    <name type="synonym">Dicranum purpureum</name>
    <dbReference type="NCBI Taxonomy" id="3225"/>
    <lineage>
        <taxon>Eukaryota</taxon>
        <taxon>Viridiplantae</taxon>
        <taxon>Streptophyta</taxon>
        <taxon>Embryophyta</taxon>
        <taxon>Bryophyta</taxon>
        <taxon>Bryophytina</taxon>
        <taxon>Bryopsida</taxon>
        <taxon>Dicranidae</taxon>
        <taxon>Pseudoditrichales</taxon>
        <taxon>Ditrichaceae</taxon>
        <taxon>Ceratodon</taxon>
    </lineage>
</organism>
<dbReference type="InterPro" id="IPR007726">
    <property type="entry name" value="SS18_N"/>
</dbReference>
<reference evidence="4" key="1">
    <citation type="submission" date="2020-06" db="EMBL/GenBank/DDBJ databases">
        <title>WGS assembly of Ceratodon purpureus strain R40.</title>
        <authorList>
            <person name="Carey S.B."/>
            <person name="Jenkins J."/>
            <person name="Shu S."/>
            <person name="Lovell J.T."/>
            <person name="Sreedasyam A."/>
            <person name="Maumus F."/>
            <person name="Tiley G.P."/>
            <person name="Fernandez-Pozo N."/>
            <person name="Barry K."/>
            <person name="Chen C."/>
            <person name="Wang M."/>
            <person name="Lipzen A."/>
            <person name="Daum C."/>
            <person name="Saski C.A."/>
            <person name="Payton A.C."/>
            <person name="Mcbreen J.C."/>
            <person name="Conrad R.E."/>
            <person name="Kollar L.M."/>
            <person name="Olsson S."/>
            <person name="Huttunen S."/>
            <person name="Landis J.B."/>
            <person name="Wickett N.J."/>
            <person name="Johnson M.G."/>
            <person name="Rensing S.A."/>
            <person name="Grimwood J."/>
            <person name="Schmutz J."/>
            <person name="Mcdaniel S.F."/>
        </authorList>
    </citation>
    <scope>NUCLEOTIDE SEQUENCE</scope>
    <source>
        <strain evidence="4">R40</strain>
    </source>
</reference>
<evidence type="ECO:0000256" key="2">
    <source>
        <dbReference type="SAM" id="MobiDB-lite"/>
    </source>
</evidence>
<dbReference type="AlphaFoldDB" id="A0A8T0I963"/>
<dbReference type="OrthoDB" id="10265171at2759"/>
<feature type="compositionally biased region" description="Low complexity" evidence="2">
    <location>
        <begin position="122"/>
        <end position="145"/>
    </location>
</feature>
<comment type="similarity">
    <text evidence="1">Belongs to the SS18 family.</text>
</comment>
<evidence type="ECO:0000313" key="5">
    <source>
        <dbReference type="Proteomes" id="UP000822688"/>
    </source>
</evidence>
<proteinExistence type="inferred from homology"/>
<protein>
    <recommendedName>
        <fullName evidence="3">SS18 N-terminal domain-containing protein</fullName>
    </recommendedName>
</protein>
<feature type="compositionally biased region" description="Polar residues" evidence="2">
    <location>
        <begin position="171"/>
        <end position="180"/>
    </location>
</feature>
<feature type="region of interest" description="Disordered" evidence="2">
    <location>
        <begin position="71"/>
        <end position="211"/>
    </location>
</feature>
<dbReference type="Pfam" id="PF05030">
    <property type="entry name" value="SSXT"/>
    <property type="match status" value="1"/>
</dbReference>
<gene>
    <name evidence="4" type="ORF">KC19_4G064600</name>
</gene>
<comment type="caution">
    <text evidence="4">The sequence shown here is derived from an EMBL/GenBank/DDBJ whole genome shotgun (WGS) entry which is preliminary data.</text>
</comment>
<sequence>MQQQMAAYAGTSITTELIQKYLDENKQLILAILDNQNLGKLNECANYQAKLQQNLMYLAAIADAQPQVSQNSAQVPAAPPMQASQQYIQQQQQQQQMMMNQRSSVPPYMQQSQQGSQNTSPQSQQAYHNQQAQGSSGMHMMNNSMGGNGNQAGGGMSEYGKAEGSRDGSAMNLNTRSDGSQAGAPTLGHAREGNGVAGEDSEASYLKSSNE</sequence>
<evidence type="ECO:0000313" key="4">
    <source>
        <dbReference type="EMBL" id="KAG0578993.1"/>
    </source>
</evidence>
<dbReference type="Proteomes" id="UP000822688">
    <property type="component" value="Chromosome 4"/>
</dbReference>
<name>A0A8T0I963_CERPU</name>
<evidence type="ECO:0000256" key="1">
    <source>
        <dbReference type="ARBA" id="ARBA00007945"/>
    </source>
</evidence>
<feature type="domain" description="SS18 N-terminal" evidence="3">
    <location>
        <begin position="13"/>
        <end position="70"/>
    </location>
</feature>
<dbReference type="EMBL" id="CM026424">
    <property type="protein sequence ID" value="KAG0578993.1"/>
    <property type="molecule type" value="Genomic_DNA"/>
</dbReference>